<evidence type="ECO:0000256" key="12">
    <source>
        <dbReference type="ARBA" id="ARBA00023012"/>
    </source>
</evidence>
<evidence type="ECO:0000256" key="13">
    <source>
        <dbReference type="ARBA" id="ARBA00023136"/>
    </source>
</evidence>
<dbReference type="PRINTS" id="PR00344">
    <property type="entry name" value="BCTRLSENSOR"/>
</dbReference>
<dbReference type="Gene3D" id="1.10.287.130">
    <property type="match status" value="1"/>
</dbReference>
<evidence type="ECO:0000256" key="4">
    <source>
        <dbReference type="ARBA" id="ARBA00022475"/>
    </source>
</evidence>
<sequence>MADFFRTERKPLKLHTLILLLVFGIILTSILITSTFISLYVSNQTKENLSEKIRDVARMTAHSQIVVDGLEKDYIDLSLQDYANEMIALTDVGFIVVLNMDLIRYSHPWETEIGHSFYNREDAQAALKGNEYYSTQEGPLGIGLRFFTPVRDEAGEQIGIVVVGISLDTVKGLMKESRHVIYLCALIPLLFGGAGAFVLSKFIKRKLLNMEPEEIAQLLEERNTMIEAVKEGILAANVRGEITLVNEEALKLMNVNEEKIVNQPIKEYMPIFEKVMQTGEAEVGYEETLYGRTVLLNCFPIIVNSEIVGGIGTFRDKTEIRQMAEQLTGVKLYSESLRAHSHEFMNKLHVILGLIHLKKYDDLNNYVQDLVEDQESEKSFVLQRIQNPILAGFLLGKLSKAREHGIQFEISENSQYNGELEEKAIHDLICISGNLIENAFDAVSGLEVKQVSFSVYHSEDRLILQVEDSGAGMEPGQLENIFTKGFSTKGEDRGYGLYLTLQSIANLHGEIDIDTSPGTGTVFTVQIPLPERGKLPRDLKGE</sequence>
<dbReference type="RefSeq" id="WP_190996622.1">
    <property type="nucleotide sequence ID" value="NZ_JACXSI010000002.1"/>
</dbReference>
<dbReference type="PANTHER" id="PTHR43547">
    <property type="entry name" value="TWO-COMPONENT HISTIDINE KINASE"/>
    <property type="match status" value="1"/>
</dbReference>
<evidence type="ECO:0000256" key="10">
    <source>
        <dbReference type="ARBA" id="ARBA00022840"/>
    </source>
</evidence>
<dbReference type="Pfam" id="PF14689">
    <property type="entry name" value="SPOB_a"/>
    <property type="match status" value="1"/>
</dbReference>
<dbReference type="SUPFAM" id="SSF55874">
    <property type="entry name" value="ATPase domain of HSP90 chaperone/DNA topoisomerase II/histidine kinase"/>
    <property type="match status" value="1"/>
</dbReference>
<evidence type="ECO:0000313" key="18">
    <source>
        <dbReference type="Proteomes" id="UP000602076"/>
    </source>
</evidence>
<keyword evidence="9 17" id="KW-0418">Kinase</keyword>
<protein>
    <recommendedName>
        <fullName evidence="3">histidine kinase</fullName>
        <ecNumber evidence="3">2.7.13.3</ecNumber>
    </recommendedName>
</protein>
<name>A0A927HB64_9BACI</name>
<dbReference type="InterPro" id="IPR036890">
    <property type="entry name" value="HATPase_C_sf"/>
</dbReference>
<evidence type="ECO:0000256" key="3">
    <source>
        <dbReference type="ARBA" id="ARBA00012438"/>
    </source>
</evidence>
<dbReference type="InterPro" id="IPR000014">
    <property type="entry name" value="PAS"/>
</dbReference>
<dbReference type="GO" id="GO:0000155">
    <property type="term" value="F:phosphorelay sensor kinase activity"/>
    <property type="evidence" value="ECO:0007669"/>
    <property type="project" value="TreeGrafter"/>
</dbReference>
<dbReference type="AlphaFoldDB" id="A0A927HB64"/>
<keyword evidence="7 14" id="KW-0812">Transmembrane</keyword>
<dbReference type="PROSITE" id="PS50109">
    <property type="entry name" value="HIS_KIN"/>
    <property type="match status" value="1"/>
</dbReference>
<evidence type="ECO:0000256" key="7">
    <source>
        <dbReference type="ARBA" id="ARBA00022692"/>
    </source>
</evidence>
<accession>A0A927HB64</accession>
<feature type="domain" description="Histidine kinase" evidence="15">
    <location>
        <begin position="434"/>
        <end position="531"/>
    </location>
</feature>
<dbReference type="GO" id="GO:0006355">
    <property type="term" value="P:regulation of DNA-templated transcription"/>
    <property type="evidence" value="ECO:0007669"/>
    <property type="project" value="InterPro"/>
</dbReference>
<dbReference type="InterPro" id="IPR035965">
    <property type="entry name" value="PAS-like_dom_sf"/>
</dbReference>
<evidence type="ECO:0000256" key="5">
    <source>
        <dbReference type="ARBA" id="ARBA00022553"/>
    </source>
</evidence>
<comment type="subcellular location">
    <subcellularLocation>
        <location evidence="2">Cell membrane</location>
        <topology evidence="2">Multi-pass membrane protein</topology>
    </subcellularLocation>
</comment>
<feature type="domain" description="PAS" evidence="16">
    <location>
        <begin position="218"/>
        <end position="269"/>
    </location>
</feature>
<evidence type="ECO:0000313" key="17">
    <source>
        <dbReference type="EMBL" id="MBD3107078.1"/>
    </source>
</evidence>
<keyword evidence="6 17" id="KW-0808">Transferase</keyword>
<dbReference type="InterPro" id="IPR005467">
    <property type="entry name" value="His_kinase_dom"/>
</dbReference>
<dbReference type="SUPFAM" id="SSF55785">
    <property type="entry name" value="PYP-like sensor domain (PAS domain)"/>
    <property type="match status" value="1"/>
</dbReference>
<dbReference type="GO" id="GO:0005886">
    <property type="term" value="C:plasma membrane"/>
    <property type="evidence" value="ECO:0007669"/>
    <property type="project" value="UniProtKB-SubCell"/>
</dbReference>
<gene>
    <name evidence="17" type="primary">dcuS</name>
    <name evidence="17" type="ORF">IEO70_01685</name>
</gene>
<evidence type="ECO:0000256" key="1">
    <source>
        <dbReference type="ARBA" id="ARBA00000085"/>
    </source>
</evidence>
<dbReference type="EC" id="2.7.13.3" evidence="3"/>
<proteinExistence type="predicted"/>
<keyword evidence="11 14" id="KW-1133">Transmembrane helix</keyword>
<dbReference type="InterPro" id="IPR039506">
    <property type="entry name" value="SPOB_a"/>
</dbReference>
<dbReference type="Gene3D" id="3.30.565.10">
    <property type="entry name" value="Histidine kinase-like ATPase, C-terminal domain"/>
    <property type="match status" value="1"/>
</dbReference>
<evidence type="ECO:0000256" key="6">
    <source>
        <dbReference type="ARBA" id="ARBA00022679"/>
    </source>
</evidence>
<keyword evidence="10" id="KW-0067">ATP-binding</keyword>
<dbReference type="EMBL" id="JACXSI010000002">
    <property type="protein sequence ID" value="MBD3107078.1"/>
    <property type="molecule type" value="Genomic_DNA"/>
</dbReference>
<dbReference type="SUPFAM" id="SSF103190">
    <property type="entry name" value="Sensory domain-like"/>
    <property type="match status" value="1"/>
</dbReference>
<dbReference type="FunFam" id="1.10.287.130:FF:000011">
    <property type="entry name" value="Sensor histidine kinase DcuS"/>
    <property type="match status" value="1"/>
</dbReference>
<dbReference type="PROSITE" id="PS50112">
    <property type="entry name" value="PAS"/>
    <property type="match status" value="1"/>
</dbReference>
<dbReference type="NCBIfam" id="NF008298">
    <property type="entry name" value="PRK11086.1"/>
    <property type="match status" value="1"/>
</dbReference>
<dbReference type="GO" id="GO:0005524">
    <property type="term" value="F:ATP binding"/>
    <property type="evidence" value="ECO:0007669"/>
    <property type="project" value="UniProtKB-KW"/>
</dbReference>
<keyword evidence="8" id="KW-0547">Nucleotide-binding</keyword>
<organism evidence="17 18">
    <name type="scientific">Peribacillus faecalis</name>
    <dbReference type="NCBI Taxonomy" id="2772559"/>
    <lineage>
        <taxon>Bacteria</taxon>
        <taxon>Bacillati</taxon>
        <taxon>Bacillota</taxon>
        <taxon>Bacilli</taxon>
        <taxon>Bacillales</taxon>
        <taxon>Bacillaceae</taxon>
        <taxon>Peribacillus</taxon>
    </lineage>
</organism>
<dbReference type="InterPro" id="IPR033463">
    <property type="entry name" value="sCache_3"/>
</dbReference>
<dbReference type="InterPro" id="IPR003594">
    <property type="entry name" value="HATPase_dom"/>
</dbReference>
<evidence type="ECO:0000259" key="15">
    <source>
        <dbReference type="PROSITE" id="PS50109"/>
    </source>
</evidence>
<dbReference type="InterPro" id="IPR013767">
    <property type="entry name" value="PAS_fold"/>
</dbReference>
<dbReference type="SMART" id="SM00387">
    <property type="entry name" value="HATPase_c"/>
    <property type="match status" value="1"/>
</dbReference>
<evidence type="ECO:0000259" key="16">
    <source>
        <dbReference type="PROSITE" id="PS50112"/>
    </source>
</evidence>
<dbReference type="InterPro" id="IPR029151">
    <property type="entry name" value="Sensor-like_sf"/>
</dbReference>
<keyword evidence="4" id="KW-1003">Cell membrane</keyword>
<dbReference type="Pfam" id="PF17203">
    <property type="entry name" value="sCache_3_2"/>
    <property type="match status" value="1"/>
</dbReference>
<reference evidence="17" key="1">
    <citation type="submission" date="2020-09" db="EMBL/GenBank/DDBJ databases">
        <title>Bacillus faecalis sp. nov., a moderately halophilic bacterium isolated from cow faeces.</title>
        <authorList>
            <person name="Jiang L."/>
            <person name="Lee J."/>
        </authorList>
    </citation>
    <scope>NUCLEOTIDE SEQUENCE</scope>
    <source>
        <strain evidence="17">AGMB 02131</strain>
    </source>
</reference>
<dbReference type="PANTHER" id="PTHR43547:SF10">
    <property type="entry name" value="SENSOR HISTIDINE KINASE DCUS"/>
    <property type="match status" value="1"/>
</dbReference>
<dbReference type="Gene3D" id="3.30.450.20">
    <property type="entry name" value="PAS domain"/>
    <property type="match status" value="2"/>
</dbReference>
<dbReference type="Pfam" id="PF00989">
    <property type="entry name" value="PAS"/>
    <property type="match status" value="1"/>
</dbReference>
<evidence type="ECO:0000256" key="8">
    <source>
        <dbReference type="ARBA" id="ARBA00022741"/>
    </source>
</evidence>
<evidence type="ECO:0000256" key="11">
    <source>
        <dbReference type="ARBA" id="ARBA00022989"/>
    </source>
</evidence>
<evidence type="ECO:0000256" key="14">
    <source>
        <dbReference type="SAM" id="Phobius"/>
    </source>
</evidence>
<dbReference type="SMART" id="SM00091">
    <property type="entry name" value="PAS"/>
    <property type="match status" value="1"/>
</dbReference>
<evidence type="ECO:0000256" key="9">
    <source>
        <dbReference type="ARBA" id="ARBA00022777"/>
    </source>
</evidence>
<keyword evidence="12" id="KW-0902">Two-component regulatory system</keyword>
<evidence type="ECO:0000256" key="2">
    <source>
        <dbReference type="ARBA" id="ARBA00004651"/>
    </source>
</evidence>
<comment type="caution">
    <text evidence="17">The sequence shown here is derived from an EMBL/GenBank/DDBJ whole genome shotgun (WGS) entry which is preliminary data.</text>
</comment>
<dbReference type="InterPro" id="IPR004358">
    <property type="entry name" value="Sig_transdc_His_kin-like_C"/>
</dbReference>
<comment type="catalytic activity">
    <reaction evidence="1">
        <text>ATP + protein L-histidine = ADP + protein N-phospho-L-histidine.</text>
        <dbReference type="EC" id="2.7.13.3"/>
    </reaction>
</comment>
<dbReference type="Proteomes" id="UP000602076">
    <property type="component" value="Unassembled WGS sequence"/>
</dbReference>
<feature type="transmembrane region" description="Helical" evidence="14">
    <location>
        <begin position="180"/>
        <end position="200"/>
    </location>
</feature>
<dbReference type="CDD" id="cd00130">
    <property type="entry name" value="PAS"/>
    <property type="match status" value="1"/>
</dbReference>
<keyword evidence="18" id="KW-1185">Reference proteome</keyword>
<feature type="transmembrane region" description="Helical" evidence="14">
    <location>
        <begin position="12"/>
        <end position="41"/>
    </location>
</feature>
<keyword evidence="13 14" id="KW-0472">Membrane</keyword>
<dbReference type="Pfam" id="PF02518">
    <property type="entry name" value="HATPase_c"/>
    <property type="match status" value="1"/>
</dbReference>
<keyword evidence="5" id="KW-0597">Phosphoprotein</keyword>